<keyword evidence="2" id="KW-0732">Signal</keyword>
<dbReference type="RefSeq" id="WP_186902302.1">
    <property type="nucleotide sequence ID" value="NZ_JACOGD010000001.1"/>
</dbReference>
<feature type="signal peptide" evidence="2">
    <location>
        <begin position="1"/>
        <end position="27"/>
    </location>
</feature>
<comment type="caution">
    <text evidence="3">The sequence shown here is derived from an EMBL/GenBank/DDBJ whole genome shotgun (WGS) entry which is preliminary data.</text>
</comment>
<keyword evidence="4" id="KW-1185">Reference proteome</keyword>
<evidence type="ECO:0000313" key="3">
    <source>
        <dbReference type="EMBL" id="MBC3930427.1"/>
    </source>
</evidence>
<feature type="transmembrane region" description="Helical" evidence="1">
    <location>
        <begin position="43"/>
        <end position="66"/>
    </location>
</feature>
<feature type="transmembrane region" description="Helical" evidence="1">
    <location>
        <begin position="73"/>
        <end position="95"/>
    </location>
</feature>
<protein>
    <recommendedName>
        <fullName evidence="5">DoxX-like protein</fullName>
    </recommendedName>
</protein>
<accession>A0ABR7A0R4</accession>
<dbReference type="Proteomes" id="UP000654304">
    <property type="component" value="Unassembled WGS sequence"/>
</dbReference>
<keyword evidence="1" id="KW-0812">Transmembrane</keyword>
<evidence type="ECO:0000256" key="2">
    <source>
        <dbReference type="SAM" id="SignalP"/>
    </source>
</evidence>
<keyword evidence="1" id="KW-1133">Transmembrane helix</keyword>
<keyword evidence="1" id="KW-0472">Membrane</keyword>
<proteinExistence type="predicted"/>
<evidence type="ECO:0000313" key="4">
    <source>
        <dbReference type="Proteomes" id="UP000654304"/>
    </source>
</evidence>
<dbReference type="EMBL" id="JACOGD010000001">
    <property type="protein sequence ID" value="MBC3930427.1"/>
    <property type="molecule type" value="Genomic_DNA"/>
</dbReference>
<feature type="chain" id="PRO_5047169794" description="DoxX-like protein" evidence="2">
    <location>
        <begin position="28"/>
        <end position="116"/>
    </location>
</feature>
<organism evidence="3 4">
    <name type="scientific">Undibacterium curvum</name>
    <dbReference type="NCBI Taxonomy" id="2762294"/>
    <lineage>
        <taxon>Bacteria</taxon>
        <taxon>Pseudomonadati</taxon>
        <taxon>Pseudomonadota</taxon>
        <taxon>Betaproteobacteria</taxon>
        <taxon>Burkholderiales</taxon>
        <taxon>Oxalobacteraceae</taxon>
        <taxon>Undibacterium</taxon>
    </lineage>
</organism>
<reference evidence="3 4" key="1">
    <citation type="submission" date="2020-08" db="EMBL/GenBank/DDBJ databases">
        <title>Novel species isolated from subtropical streams in China.</title>
        <authorList>
            <person name="Lu H."/>
        </authorList>
    </citation>
    <scope>NUCLEOTIDE SEQUENCE [LARGE SCALE GENOMIC DNA]</scope>
    <source>
        <strain evidence="3 4">CY22W</strain>
    </source>
</reference>
<evidence type="ECO:0000256" key="1">
    <source>
        <dbReference type="SAM" id="Phobius"/>
    </source>
</evidence>
<gene>
    <name evidence="3" type="ORF">H8K43_01985</name>
</gene>
<sequence>MSRLFSNSTWSLWCLLLLVLALKAAQAAGLDSHLPPGVAFSRLILLNAVTFSEFFLAIGLLGAVLISRSKPDWIVVALSLVAIACALCHMFYFLIGIESLLLYGACSLIREYCRRS</sequence>
<evidence type="ECO:0008006" key="5">
    <source>
        <dbReference type="Google" id="ProtNLM"/>
    </source>
</evidence>
<name>A0ABR7A0R4_9BURK</name>